<organism evidence="2 3">
    <name type="scientific">Polystyrenella longa</name>
    <dbReference type="NCBI Taxonomy" id="2528007"/>
    <lineage>
        <taxon>Bacteria</taxon>
        <taxon>Pseudomonadati</taxon>
        <taxon>Planctomycetota</taxon>
        <taxon>Planctomycetia</taxon>
        <taxon>Planctomycetales</taxon>
        <taxon>Planctomycetaceae</taxon>
        <taxon>Polystyrenella</taxon>
    </lineage>
</organism>
<accession>A0A518CTN3</accession>
<dbReference type="NCBIfam" id="NF033540">
    <property type="entry name" value="transpos_IS701"/>
    <property type="match status" value="1"/>
</dbReference>
<dbReference type="Proteomes" id="UP000317178">
    <property type="component" value="Chromosome"/>
</dbReference>
<dbReference type="Pfam" id="PF13546">
    <property type="entry name" value="DDE_5"/>
    <property type="match status" value="1"/>
</dbReference>
<dbReference type="KEGG" id="plon:Pla110_43520"/>
<dbReference type="OrthoDB" id="5525203at2"/>
<dbReference type="InterPro" id="IPR012337">
    <property type="entry name" value="RNaseH-like_sf"/>
</dbReference>
<evidence type="ECO:0000313" key="3">
    <source>
        <dbReference type="Proteomes" id="UP000317178"/>
    </source>
</evidence>
<protein>
    <recommendedName>
        <fullName evidence="1">Transposase IS701-like DDE domain-containing protein</fullName>
    </recommendedName>
</protein>
<gene>
    <name evidence="2" type="ORF">Pla110_43520</name>
</gene>
<dbReference type="PANTHER" id="PTHR33627">
    <property type="entry name" value="TRANSPOSASE"/>
    <property type="match status" value="1"/>
</dbReference>
<dbReference type="InterPro" id="IPR039365">
    <property type="entry name" value="IS701-like"/>
</dbReference>
<dbReference type="SUPFAM" id="SSF53098">
    <property type="entry name" value="Ribonuclease H-like"/>
    <property type="match status" value="1"/>
</dbReference>
<dbReference type="InterPro" id="IPR038721">
    <property type="entry name" value="IS701-like_DDE_dom"/>
</dbReference>
<evidence type="ECO:0000313" key="2">
    <source>
        <dbReference type="EMBL" id="QDU82592.1"/>
    </source>
</evidence>
<feature type="domain" description="Transposase IS701-like DDE" evidence="1">
    <location>
        <begin position="42"/>
        <end position="293"/>
    </location>
</feature>
<sequence>MERAFLKRKGVLDGECRVSSRYFAASLNRLEQFMEPFLVNYRRHEQAEHATTIVQGFCSDLAHKNGESIAYLFGLDRKAIQHFLGESRWQDQPLRKELVRQIGTKLGEFDGVLAFDPSAFAKSGDQSVGVARQWCGRLGKIENCQVAVYMAYISSKVHALVDTQLYLPKEWTQGKTRLKKAGVPQENRKHKTRHELCLELLDQHGDRLPHAWITGDDEMGRPADFRRELRERSERYLLSVPSNTTVRDLENAEPEWCGNGRPPKRPSVRADRWASGQSASVWKQIVIRDGEQGPLVVDALKRRVSTGQRARPTAAEEVLVVIRYRDRDLNVVKTDYYLSNAEIETPLEEFCRAAKAEHRIEECLQRAKGQAGLADYEVRNWVGWHHHQTLSLLANWFLTVETGRSEKKDTVNDVKSSSSGHRFHASCGTRVRYTPKRELANRTTLKAEPASSLLSLETTQSIASHKHRTTTDIGQSN</sequence>
<dbReference type="PANTHER" id="PTHR33627:SF1">
    <property type="entry name" value="TRANSPOSASE"/>
    <property type="match status" value="1"/>
</dbReference>
<keyword evidence="3" id="KW-1185">Reference proteome</keyword>
<name>A0A518CTN3_9PLAN</name>
<dbReference type="RefSeq" id="WP_144998928.1">
    <property type="nucleotide sequence ID" value="NZ_CP036281.1"/>
</dbReference>
<evidence type="ECO:0000259" key="1">
    <source>
        <dbReference type="Pfam" id="PF13546"/>
    </source>
</evidence>
<proteinExistence type="predicted"/>
<dbReference type="EMBL" id="CP036281">
    <property type="protein sequence ID" value="QDU82592.1"/>
    <property type="molecule type" value="Genomic_DNA"/>
</dbReference>
<reference evidence="2 3" key="1">
    <citation type="submission" date="2019-02" db="EMBL/GenBank/DDBJ databases">
        <title>Deep-cultivation of Planctomycetes and their phenomic and genomic characterization uncovers novel biology.</title>
        <authorList>
            <person name="Wiegand S."/>
            <person name="Jogler M."/>
            <person name="Boedeker C."/>
            <person name="Pinto D."/>
            <person name="Vollmers J."/>
            <person name="Rivas-Marin E."/>
            <person name="Kohn T."/>
            <person name="Peeters S.H."/>
            <person name="Heuer A."/>
            <person name="Rast P."/>
            <person name="Oberbeckmann S."/>
            <person name="Bunk B."/>
            <person name="Jeske O."/>
            <person name="Meyerdierks A."/>
            <person name="Storesund J.E."/>
            <person name="Kallscheuer N."/>
            <person name="Luecker S."/>
            <person name="Lage O.M."/>
            <person name="Pohl T."/>
            <person name="Merkel B.J."/>
            <person name="Hornburger P."/>
            <person name="Mueller R.-W."/>
            <person name="Bruemmer F."/>
            <person name="Labrenz M."/>
            <person name="Spormann A.M."/>
            <person name="Op den Camp H."/>
            <person name="Overmann J."/>
            <person name="Amann R."/>
            <person name="Jetten M.S.M."/>
            <person name="Mascher T."/>
            <person name="Medema M.H."/>
            <person name="Devos D.P."/>
            <person name="Kaster A.-K."/>
            <person name="Ovreas L."/>
            <person name="Rohde M."/>
            <person name="Galperin M.Y."/>
            <person name="Jogler C."/>
        </authorList>
    </citation>
    <scope>NUCLEOTIDE SEQUENCE [LARGE SCALE GENOMIC DNA]</scope>
    <source>
        <strain evidence="2 3">Pla110</strain>
    </source>
</reference>
<dbReference type="AlphaFoldDB" id="A0A518CTN3"/>